<keyword evidence="2" id="KW-0963">Cytoplasm</keyword>
<dbReference type="Pfam" id="PF00106">
    <property type="entry name" value="adh_short"/>
    <property type="match status" value="1"/>
</dbReference>
<dbReference type="PANTHER" id="PTHR44085:SF2">
    <property type="entry name" value="SEPIAPTERIN REDUCTASE"/>
    <property type="match status" value="1"/>
</dbReference>
<dbReference type="EMBL" id="JBHUOQ010000001">
    <property type="protein sequence ID" value="MFD2829432.1"/>
    <property type="molecule type" value="Genomic_DNA"/>
</dbReference>
<dbReference type="Proteomes" id="UP001597519">
    <property type="component" value="Unassembled WGS sequence"/>
</dbReference>
<dbReference type="InterPro" id="IPR002347">
    <property type="entry name" value="SDR_fam"/>
</dbReference>
<evidence type="ECO:0000313" key="5">
    <source>
        <dbReference type="EMBL" id="MFD2829432.1"/>
    </source>
</evidence>
<dbReference type="InterPro" id="IPR036291">
    <property type="entry name" value="NAD(P)-bd_dom_sf"/>
</dbReference>
<dbReference type="PRINTS" id="PR00081">
    <property type="entry name" value="GDHRDH"/>
</dbReference>
<dbReference type="SUPFAM" id="SSF51735">
    <property type="entry name" value="NAD(P)-binding Rossmann-fold domains"/>
    <property type="match status" value="1"/>
</dbReference>
<name>A0ABW5WSY6_9STAP</name>
<evidence type="ECO:0000313" key="6">
    <source>
        <dbReference type="Proteomes" id="UP001597519"/>
    </source>
</evidence>
<evidence type="ECO:0000256" key="2">
    <source>
        <dbReference type="ARBA" id="ARBA00022490"/>
    </source>
</evidence>
<dbReference type="Gene3D" id="3.40.50.720">
    <property type="entry name" value="NAD(P)-binding Rossmann-like Domain"/>
    <property type="match status" value="1"/>
</dbReference>
<dbReference type="InterPro" id="IPR051721">
    <property type="entry name" value="Biopterin_syn/organic_redct"/>
</dbReference>
<dbReference type="RefSeq" id="WP_377771424.1">
    <property type="nucleotide sequence ID" value="NZ_JBHUOQ010000001.1"/>
</dbReference>
<protein>
    <submittedName>
        <fullName evidence="5">SDR family NAD(P)-dependent oxidoreductase</fullName>
    </submittedName>
</protein>
<dbReference type="PANTHER" id="PTHR44085">
    <property type="entry name" value="SEPIAPTERIN REDUCTASE"/>
    <property type="match status" value="1"/>
</dbReference>
<evidence type="ECO:0000256" key="3">
    <source>
        <dbReference type="ARBA" id="ARBA00022857"/>
    </source>
</evidence>
<comment type="subcellular location">
    <subcellularLocation>
        <location evidence="1">Cytoplasm</location>
    </subcellularLocation>
</comment>
<keyword evidence="6" id="KW-1185">Reference proteome</keyword>
<accession>A0ABW5WSY6</accession>
<evidence type="ECO:0000256" key="1">
    <source>
        <dbReference type="ARBA" id="ARBA00004496"/>
    </source>
</evidence>
<reference evidence="6" key="1">
    <citation type="journal article" date="2019" name="Int. J. Syst. Evol. Microbiol.">
        <title>The Global Catalogue of Microorganisms (GCM) 10K type strain sequencing project: providing services to taxonomists for standard genome sequencing and annotation.</title>
        <authorList>
            <consortium name="The Broad Institute Genomics Platform"/>
            <consortium name="The Broad Institute Genome Sequencing Center for Infectious Disease"/>
            <person name="Wu L."/>
            <person name="Ma J."/>
        </authorList>
    </citation>
    <scope>NUCLEOTIDE SEQUENCE [LARGE SCALE GENOMIC DNA]</scope>
    <source>
        <strain evidence="6">KCTC 33575</strain>
    </source>
</reference>
<evidence type="ECO:0000256" key="4">
    <source>
        <dbReference type="ARBA" id="ARBA00023002"/>
    </source>
</evidence>
<keyword evidence="3" id="KW-0521">NADP</keyword>
<proteinExistence type="predicted"/>
<organism evidence="5 6">
    <name type="scientific">Corticicoccus populi</name>
    <dbReference type="NCBI Taxonomy" id="1812821"/>
    <lineage>
        <taxon>Bacteria</taxon>
        <taxon>Bacillati</taxon>
        <taxon>Bacillota</taxon>
        <taxon>Bacilli</taxon>
        <taxon>Bacillales</taxon>
        <taxon>Staphylococcaceae</taxon>
        <taxon>Corticicoccus</taxon>
    </lineage>
</organism>
<gene>
    <name evidence="5" type="ORF">ACFSX4_03065</name>
</gene>
<sequence length="243" mass="27104">MRYIFITGASRGLGEACLDVFRDDRIISVSRTSIDKSYNVYKEFNIDFNEESGLEEKLNEVFQSISPSTDDEIYLINSAGTVAPVKQVRELTAEDYLKNYKVNVLAPAMLIKQFINTFENHSGKKRILTVSSGAAINPVEGWGAYCSSKAAVNMLDSVVRLETGRLDYPIQSAVFSPGVMDTDMQAEIRQSDETSFPDVERFKSYKSSGKLNSAFTVAEVVKKIITADDFSEEAVYNVSDYVK</sequence>
<comment type="caution">
    <text evidence="5">The sequence shown here is derived from an EMBL/GenBank/DDBJ whole genome shotgun (WGS) entry which is preliminary data.</text>
</comment>
<keyword evidence="4" id="KW-0560">Oxidoreductase</keyword>